<protein>
    <recommendedName>
        <fullName evidence="4">HTH marR-type domain-containing protein</fullName>
    </recommendedName>
</protein>
<feature type="compositionally biased region" description="Basic residues" evidence="1">
    <location>
        <begin position="112"/>
        <end position="121"/>
    </location>
</feature>
<feature type="region of interest" description="Disordered" evidence="1">
    <location>
        <begin position="82"/>
        <end position="121"/>
    </location>
</feature>
<dbReference type="AlphaFoldDB" id="A0A366LZS1"/>
<proteinExistence type="predicted"/>
<organism evidence="2 3">
    <name type="scientific">Spongiactinospora rosea</name>
    <dbReference type="NCBI Taxonomy" id="2248750"/>
    <lineage>
        <taxon>Bacteria</taxon>
        <taxon>Bacillati</taxon>
        <taxon>Actinomycetota</taxon>
        <taxon>Actinomycetes</taxon>
        <taxon>Streptosporangiales</taxon>
        <taxon>Streptosporangiaceae</taxon>
        <taxon>Spongiactinospora</taxon>
    </lineage>
</organism>
<accession>A0A366LZS1</accession>
<reference evidence="2 3" key="1">
    <citation type="submission" date="2018-06" db="EMBL/GenBank/DDBJ databases">
        <title>Sphaerisporangium craniellae sp. nov., isolated from a marine sponge in the South China Sea.</title>
        <authorList>
            <person name="Li L."/>
        </authorList>
    </citation>
    <scope>NUCLEOTIDE SEQUENCE [LARGE SCALE GENOMIC DNA]</scope>
    <source>
        <strain evidence="2 3">LHW63015</strain>
    </source>
</reference>
<sequence>MAASVPAPAAGGLIDERRPGRPPSIGLDQVEQVVVSTQLWLIAVDPQIRLRDIAARIGFTERAAGRIVGELCEVGYSEWPRQGRRTLPGRYSAASRPSRRSHPGPLDLFTTRGRRLRRRRR</sequence>
<keyword evidence="3" id="KW-1185">Reference proteome</keyword>
<dbReference type="RefSeq" id="WP_113981492.1">
    <property type="nucleotide sequence ID" value="NZ_QMEY01000005.1"/>
</dbReference>
<feature type="region of interest" description="Disordered" evidence="1">
    <location>
        <begin position="1"/>
        <end position="25"/>
    </location>
</feature>
<name>A0A366LZS1_9ACTN</name>
<evidence type="ECO:0000313" key="2">
    <source>
        <dbReference type="EMBL" id="RBQ19431.1"/>
    </source>
</evidence>
<dbReference type="Proteomes" id="UP000253303">
    <property type="component" value="Unassembled WGS sequence"/>
</dbReference>
<dbReference type="EMBL" id="QMEY01000005">
    <property type="protein sequence ID" value="RBQ19431.1"/>
    <property type="molecule type" value="Genomic_DNA"/>
</dbReference>
<dbReference type="OrthoDB" id="2375382at2"/>
<evidence type="ECO:0000256" key="1">
    <source>
        <dbReference type="SAM" id="MobiDB-lite"/>
    </source>
</evidence>
<evidence type="ECO:0008006" key="4">
    <source>
        <dbReference type="Google" id="ProtNLM"/>
    </source>
</evidence>
<gene>
    <name evidence="2" type="ORF">DP939_16080</name>
</gene>
<comment type="caution">
    <text evidence="2">The sequence shown here is derived from an EMBL/GenBank/DDBJ whole genome shotgun (WGS) entry which is preliminary data.</text>
</comment>
<evidence type="ECO:0000313" key="3">
    <source>
        <dbReference type="Proteomes" id="UP000253303"/>
    </source>
</evidence>